<protein>
    <submittedName>
        <fullName evidence="1">Uncharacterized protein</fullName>
    </submittedName>
</protein>
<name>A0ABX2VYH6_AJEDR</name>
<reference evidence="2" key="1">
    <citation type="journal article" date="2015" name="PLoS Genet.">
        <title>The dynamic genome and transcriptome of the human fungal pathogen Blastomyces and close relative Emmonsia.</title>
        <authorList>
            <person name="Munoz J.F."/>
            <person name="Gauthier G.M."/>
            <person name="Desjardins C.A."/>
            <person name="Gallo J.E."/>
            <person name="Holder J."/>
            <person name="Sullivan T.D."/>
            <person name="Marty A.J."/>
            <person name="Carmen J.C."/>
            <person name="Chen Z."/>
            <person name="Ding L."/>
            <person name="Gujja S."/>
            <person name="Magrini V."/>
            <person name="Misas E."/>
            <person name="Mitreva M."/>
            <person name="Priest M."/>
            <person name="Saif S."/>
            <person name="Whiston E.A."/>
            <person name="Young S."/>
            <person name="Zeng Q."/>
            <person name="Goldman W.E."/>
            <person name="Mardis E.R."/>
            <person name="Taylor J.W."/>
            <person name="McEwen J.G."/>
            <person name="Clay O.K."/>
            <person name="Klein B.S."/>
            <person name="Cuomo C.A."/>
        </authorList>
    </citation>
    <scope>NUCLEOTIDE SEQUENCE [LARGE SCALE GENOMIC DNA]</scope>
    <source>
        <strain evidence="2">ER-3 / ATCC MYA-2586</strain>
    </source>
</reference>
<accession>A0ABX2VYH6</accession>
<sequence>MKRISTSFKYKALSLIALKLSKHIQISEQSILTPVKIDDEAKTSYSTPAKMINETKMSDV</sequence>
<keyword evidence="2" id="KW-1185">Reference proteome</keyword>
<dbReference type="GeneID" id="69032325"/>
<evidence type="ECO:0000313" key="1">
    <source>
        <dbReference type="EMBL" id="OAT02201.1"/>
    </source>
</evidence>
<gene>
    <name evidence="1" type="ORF">BDCG_17433</name>
</gene>
<proteinExistence type="predicted"/>
<evidence type="ECO:0000313" key="2">
    <source>
        <dbReference type="Proteomes" id="UP000002039"/>
    </source>
</evidence>
<dbReference type="Proteomes" id="UP000002039">
    <property type="component" value="Unassembled WGS sequence"/>
</dbReference>
<dbReference type="RefSeq" id="XP_045281928.1">
    <property type="nucleotide sequence ID" value="XM_045426560.1"/>
</dbReference>
<organism evidence="1 2">
    <name type="scientific">Ajellomyces dermatitidis (strain ER-3 / ATCC MYA-2586)</name>
    <name type="common">Blastomyces dermatitidis</name>
    <dbReference type="NCBI Taxonomy" id="559297"/>
    <lineage>
        <taxon>Eukaryota</taxon>
        <taxon>Fungi</taxon>
        <taxon>Dikarya</taxon>
        <taxon>Ascomycota</taxon>
        <taxon>Pezizomycotina</taxon>
        <taxon>Eurotiomycetes</taxon>
        <taxon>Eurotiomycetidae</taxon>
        <taxon>Onygenales</taxon>
        <taxon>Ajellomycetaceae</taxon>
        <taxon>Blastomyces</taxon>
    </lineage>
</organism>
<dbReference type="EMBL" id="EQ999979">
    <property type="protein sequence ID" value="OAT02201.1"/>
    <property type="molecule type" value="Genomic_DNA"/>
</dbReference>